<gene>
    <name evidence="1" type="ORF">GCM10009716_27670</name>
</gene>
<evidence type="ECO:0000313" key="2">
    <source>
        <dbReference type="Proteomes" id="UP001501303"/>
    </source>
</evidence>
<organism evidence="1 2">
    <name type="scientific">Streptomyces sodiiphilus</name>
    <dbReference type="NCBI Taxonomy" id="226217"/>
    <lineage>
        <taxon>Bacteria</taxon>
        <taxon>Bacillati</taxon>
        <taxon>Actinomycetota</taxon>
        <taxon>Actinomycetes</taxon>
        <taxon>Kitasatosporales</taxon>
        <taxon>Streptomycetaceae</taxon>
        <taxon>Streptomyces</taxon>
    </lineage>
</organism>
<reference evidence="2" key="1">
    <citation type="journal article" date="2019" name="Int. J. Syst. Evol. Microbiol.">
        <title>The Global Catalogue of Microorganisms (GCM) 10K type strain sequencing project: providing services to taxonomists for standard genome sequencing and annotation.</title>
        <authorList>
            <consortium name="The Broad Institute Genomics Platform"/>
            <consortium name="The Broad Institute Genome Sequencing Center for Infectious Disease"/>
            <person name="Wu L."/>
            <person name="Ma J."/>
        </authorList>
    </citation>
    <scope>NUCLEOTIDE SEQUENCE [LARGE SCALE GENOMIC DNA]</scope>
    <source>
        <strain evidence="2">JCM 13581</strain>
    </source>
</reference>
<evidence type="ECO:0000313" key="1">
    <source>
        <dbReference type="EMBL" id="GAA1917008.1"/>
    </source>
</evidence>
<proteinExistence type="predicted"/>
<keyword evidence="2" id="KW-1185">Reference proteome</keyword>
<protein>
    <submittedName>
        <fullName evidence="1">Uncharacterized protein</fullName>
    </submittedName>
</protein>
<dbReference type="EMBL" id="BAAAMJ010000029">
    <property type="protein sequence ID" value="GAA1917008.1"/>
    <property type="molecule type" value="Genomic_DNA"/>
</dbReference>
<dbReference type="Proteomes" id="UP001501303">
    <property type="component" value="Unassembled WGS sequence"/>
</dbReference>
<name>A0ABP5AN35_9ACTN</name>
<comment type="caution">
    <text evidence="1">The sequence shown here is derived from an EMBL/GenBank/DDBJ whole genome shotgun (WGS) entry which is preliminary data.</text>
</comment>
<sequence>MTEQQEPVGTIHCRNGTCGPDTGCPGCVRASLRSLTALYERCAAELTRLPPQLTERISGNRRGGITLDERAMATRTAILRALVTWSARVSAERCLPVPGGRRVAPLVVFLDGQLDWLLAQPSAPSFARGVAELTRAARAVTEPEPVRCWDAGGCPAPGCDRMVRATQRPGRRPRLSCDAGHLWQPSQWLGLESRPSVPAGTA</sequence>
<accession>A0ABP5AN35</accession>
<dbReference type="RefSeq" id="WP_344262049.1">
    <property type="nucleotide sequence ID" value="NZ_BAAAMJ010000029.1"/>
</dbReference>